<dbReference type="InterPro" id="IPR036271">
    <property type="entry name" value="Tet_transcr_reg_TetR-rel_C_sf"/>
</dbReference>
<dbReference type="Gene3D" id="1.10.10.60">
    <property type="entry name" value="Homeodomain-like"/>
    <property type="match status" value="1"/>
</dbReference>
<dbReference type="OrthoDB" id="9805134at2"/>
<keyword evidence="2 4" id="KW-0238">DNA-binding</keyword>
<dbReference type="Pfam" id="PF16925">
    <property type="entry name" value="TetR_C_13"/>
    <property type="match status" value="1"/>
</dbReference>
<evidence type="ECO:0000256" key="3">
    <source>
        <dbReference type="ARBA" id="ARBA00023163"/>
    </source>
</evidence>
<dbReference type="RefSeq" id="WP_131890927.1">
    <property type="nucleotide sequence ID" value="NZ_SMKZ01000002.1"/>
</dbReference>
<dbReference type="PROSITE" id="PS01081">
    <property type="entry name" value="HTH_TETR_1"/>
    <property type="match status" value="1"/>
</dbReference>
<evidence type="ECO:0000313" key="6">
    <source>
        <dbReference type="EMBL" id="TDE15074.1"/>
    </source>
</evidence>
<dbReference type="Gene3D" id="1.10.357.10">
    <property type="entry name" value="Tetracycline Repressor, domain 2"/>
    <property type="match status" value="1"/>
</dbReference>
<dbReference type="AlphaFoldDB" id="A0A4R5DRX0"/>
<dbReference type="Proteomes" id="UP000294739">
    <property type="component" value="Unassembled WGS sequence"/>
</dbReference>
<dbReference type="SUPFAM" id="SSF48498">
    <property type="entry name" value="Tetracyclin repressor-like, C-terminal domain"/>
    <property type="match status" value="1"/>
</dbReference>
<dbReference type="SUPFAM" id="SSF46689">
    <property type="entry name" value="Homeodomain-like"/>
    <property type="match status" value="1"/>
</dbReference>
<comment type="caution">
    <text evidence="6">The sequence shown here is derived from an EMBL/GenBank/DDBJ whole genome shotgun (WGS) entry which is preliminary data.</text>
</comment>
<feature type="domain" description="HTH tetR-type" evidence="5">
    <location>
        <begin position="8"/>
        <end position="68"/>
    </location>
</feature>
<evidence type="ECO:0000313" key="7">
    <source>
        <dbReference type="Proteomes" id="UP000294739"/>
    </source>
</evidence>
<dbReference type="EMBL" id="SMKZ01000002">
    <property type="protein sequence ID" value="TDE15074.1"/>
    <property type="molecule type" value="Genomic_DNA"/>
</dbReference>
<reference evidence="6 7" key="1">
    <citation type="submission" date="2019-03" db="EMBL/GenBank/DDBJ databases">
        <title>Draft genome sequences of novel Actinobacteria.</title>
        <authorList>
            <person name="Sahin N."/>
            <person name="Ay H."/>
            <person name="Saygin H."/>
        </authorList>
    </citation>
    <scope>NUCLEOTIDE SEQUENCE [LARGE SCALE GENOMIC DNA]</scope>
    <source>
        <strain evidence="6 7">5K138</strain>
    </source>
</reference>
<evidence type="ECO:0000259" key="5">
    <source>
        <dbReference type="PROSITE" id="PS50977"/>
    </source>
</evidence>
<keyword evidence="1" id="KW-0805">Transcription regulation</keyword>
<accession>A0A4R5DRX0</accession>
<organism evidence="6 7">
    <name type="scientific">Jiangella asiatica</name>
    <dbReference type="NCBI Taxonomy" id="2530372"/>
    <lineage>
        <taxon>Bacteria</taxon>
        <taxon>Bacillati</taxon>
        <taxon>Actinomycetota</taxon>
        <taxon>Actinomycetes</taxon>
        <taxon>Jiangellales</taxon>
        <taxon>Jiangellaceae</taxon>
        <taxon>Jiangella</taxon>
    </lineage>
</organism>
<dbReference type="GO" id="GO:0003677">
    <property type="term" value="F:DNA binding"/>
    <property type="evidence" value="ECO:0007669"/>
    <property type="project" value="UniProtKB-UniRule"/>
</dbReference>
<dbReference type="PROSITE" id="PS50977">
    <property type="entry name" value="HTH_TETR_2"/>
    <property type="match status" value="1"/>
</dbReference>
<dbReference type="Pfam" id="PF00440">
    <property type="entry name" value="TetR_N"/>
    <property type="match status" value="1"/>
</dbReference>
<dbReference type="InterPro" id="IPR011075">
    <property type="entry name" value="TetR_C"/>
</dbReference>
<dbReference type="InterPro" id="IPR001647">
    <property type="entry name" value="HTH_TetR"/>
</dbReference>
<dbReference type="PANTHER" id="PTHR47506">
    <property type="entry name" value="TRANSCRIPTIONAL REGULATORY PROTEIN"/>
    <property type="match status" value="1"/>
</dbReference>
<name>A0A4R5DRX0_9ACTN</name>
<evidence type="ECO:0000256" key="1">
    <source>
        <dbReference type="ARBA" id="ARBA00023015"/>
    </source>
</evidence>
<keyword evidence="3" id="KW-0804">Transcription</keyword>
<dbReference type="PANTHER" id="PTHR47506:SF1">
    <property type="entry name" value="HTH-TYPE TRANSCRIPTIONAL REGULATOR YJDC"/>
    <property type="match status" value="1"/>
</dbReference>
<keyword evidence="7" id="KW-1185">Reference proteome</keyword>
<dbReference type="InParanoid" id="A0A4R5DRX0"/>
<gene>
    <name evidence="6" type="ORF">E1269_02935</name>
</gene>
<feature type="DNA-binding region" description="H-T-H motif" evidence="4">
    <location>
        <begin position="31"/>
        <end position="50"/>
    </location>
</feature>
<dbReference type="InterPro" id="IPR023772">
    <property type="entry name" value="DNA-bd_HTH_TetR-type_CS"/>
</dbReference>
<evidence type="ECO:0000256" key="4">
    <source>
        <dbReference type="PROSITE-ProRule" id="PRU00335"/>
    </source>
</evidence>
<sequence length="209" mass="22671">MGRGRPRGFDRDTALDRAMRLFWAKGYQDTSIADLTEQLQIGSPSLYGAFGSKADLFREAADRYQAGDGGWPGVELAAATTARDGIERLLRANVEVFTRRGGPRGCLLTRAMLTCPPEDAEVRAYLDRSRRDRLAALRSRLGMATEAGEPLPSNDVDTLAQHYDALIQGLAVRALEGASRAALQRTVDLTMAAWDALAAASDTGTADRR</sequence>
<protein>
    <submittedName>
        <fullName evidence="6">TetR/AcrR family transcriptional regulator</fullName>
    </submittedName>
</protein>
<proteinExistence type="predicted"/>
<dbReference type="InterPro" id="IPR009057">
    <property type="entry name" value="Homeodomain-like_sf"/>
</dbReference>
<evidence type="ECO:0000256" key="2">
    <source>
        <dbReference type="ARBA" id="ARBA00023125"/>
    </source>
</evidence>